<accession>A0A5B7ATW9</accession>
<organism evidence="7">
    <name type="scientific">Davidia involucrata</name>
    <name type="common">Dove tree</name>
    <dbReference type="NCBI Taxonomy" id="16924"/>
    <lineage>
        <taxon>Eukaryota</taxon>
        <taxon>Viridiplantae</taxon>
        <taxon>Streptophyta</taxon>
        <taxon>Embryophyta</taxon>
        <taxon>Tracheophyta</taxon>
        <taxon>Spermatophyta</taxon>
        <taxon>Magnoliopsida</taxon>
        <taxon>eudicotyledons</taxon>
        <taxon>Gunneridae</taxon>
        <taxon>Pentapetalae</taxon>
        <taxon>asterids</taxon>
        <taxon>Cornales</taxon>
        <taxon>Nyssaceae</taxon>
        <taxon>Davidia</taxon>
    </lineage>
</organism>
<dbReference type="PANTHER" id="PTHR22849:SF128">
    <property type="entry name" value="U-BOX DOMAIN-CONTAINING PROTEIN"/>
    <property type="match status" value="1"/>
</dbReference>
<evidence type="ECO:0000256" key="5">
    <source>
        <dbReference type="RuleBase" id="RU369093"/>
    </source>
</evidence>
<comment type="function">
    <text evidence="5">Functions as an E3 ubiquitin ligase.</text>
</comment>
<dbReference type="CDD" id="cd16664">
    <property type="entry name" value="RING-Ubox_PUB"/>
    <property type="match status" value="1"/>
</dbReference>
<protein>
    <recommendedName>
        <fullName evidence="5 6">U-box domain-containing protein</fullName>
        <ecNumber evidence="5">2.3.2.27</ecNumber>
    </recommendedName>
    <alternativeName>
        <fullName evidence="5">RING-type E3 ubiquitin transferase PUB</fullName>
    </alternativeName>
</protein>
<dbReference type="InterPro" id="IPR011989">
    <property type="entry name" value="ARM-like"/>
</dbReference>
<keyword evidence="4 5" id="KW-0833">Ubl conjugation pathway</keyword>
<dbReference type="GO" id="GO:0061630">
    <property type="term" value="F:ubiquitin protein ligase activity"/>
    <property type="evidence" value="ECO:0007669"/>
    <property type="project" value="UniProtKB-UniRule"/>
</dbReference>
<dbReference type="Pfam" id="PF04564">
    <property type="entry name" value="U-box"/>
    <property type="match status" value="1"/>
</dbReference>
<dbReference type="Gene3D" id="3.30.40.10">
    <property type="entry name" value="Zinc/RING finger domain, C3HC4 (zinc finger)"/>
    <property type="match status" value="1"/>
</dbReference>
<name>A0A5B7ATW9_DAVIN</name>
<evidence type="ECO:0000256" key="1">
    <source>
        <dbReference type="ARBA" id="ARBA00000900"/>
    </source>
</evidence>
<sequence length="405" mass="45856">MDEIEIPQYFLCPISLQMMKDPVTAVTGITYDRESIERWLSNSGDATCPVTKQPLPKDSGLTPNHTLGRLIQAWCVANAEKGVDQIPTPKTPLNKSHVLRLIRELNVPQMCTNALKKMEGLACESEKNRSCMVEAGVIRAMVLMITRCFKEGRTTGLEEALRIFHLVWTPTPENKELVKENFEFMDSIIWVLQCDMENHVLVKTQAVLALKLMIEVANSKLLGRLKLDFFKQTITVLRQRISQQATKAVLQLLIKVCPWGRNRTRIVEAGTVFELIELELSNAEKKTSELIFCLLAHLCSFADGRAQLLKHAGGIAVVAKRILRVSPATDDRALHVLWLISKFSATQEILMEMLRVGAVSKLCMVLQADSEKYLKNKAREVLRLHNHVWNNSPCIAVYLLTRYPR</sequence>
<dbReference type="SUPFAM" id="SSF57850">
    <property type="entry name" value="RING/U-box"/>
    <property type="match status" value="1"/>
</dbReference>
<dbReference type="FunFam" id="3.30.40.10:FF:000442">
    <property type="entry name" value="RING-type E3 ubiquitin transferase"/>
    <property type="match status" value="1"/>
</dbReference>
<evidence type="ECO:0000313" key="7">
    <source>
        <dbReference type="EMBL" id="MPA60180.1"/>
    </source>
</evidence>
<evidence type="ECO:0000256" key="4">
    <source>
        <dbReference type="ARBA" id="ARBA00022786"/>
    </source>
</evidence>
<dbReference type="SMART" id="SM00504">
    <property type="entry name" value="Ubox"/>
    <property type="match status" value="1"/>
</dbReference>
<dbReference type="InterPro" id="IPR058678">
    <property type="entry name" value="ARM_PUB"/>
</dbReference>
<dbReference type="InterPro" id="IPR016024">
    <property type="entry name" value="ARM-type_fold"/>
</dbReference>
<evidence type="ECO:0000259" key="6">
    <source>
        <dbReference type="PROSITE" id="PS51698"/>
    </source>
</evidence>
<evidence type="ECO:0000256" key="2">
    <source>
        <dbReference type="ARBA" id="ARBA00004906"/>
    </source>
</evidence>
<dbReference type="InterPro" id="IPR013083">
    <property type="entry name" value="Znf_RING/FYVE/PHD"/>
</dbReference>
<comment type="pathway">
    <text evidence="2 5">Protein modification; protein ubiquitination.</text>
</comment>
<dbReference type="PROSITE" id="PS51698">
    <property type="entry name" value="U_BOX"/>
    <property type="match status" value="1"/>
</dbReference>
<dbReference type="EMBL" id="GHES01029621">
    <property type="protein sequence ID" value="MPA60180.1"/>
    <property type="molecule type" value="Transcribed_RNA"/>
</dbReference>
<dbReference type="EC" id="2.3.2.27" evidence="5"/>
<reference evidence="7" key="1">
    <citation type="submission" date="2019-08" db="EMBL/GenBank/DDBJ databases">
        <title>Reference gene set and small RNA set construction with multiple tissues from Davidia involucrata Baill.</title>
        <authorList>
            <person name="Yang H."/>
            <person name="Zhou C."/>
            <person name="Li G."/>
            <person name="Wang J."/>
            <person name="Gao P."/>
            <person name="Wang M."/>
            <person name="Wang R."/>
            <person name="Zhao Y."/>
        </authorList>
    </citation>
    <scope>NUCLEOTIDE SEQUENCE</scope>
    <source>
        <tissue evidence="7">Mixed with DoveR01_LX</tissue>
    </source>
</reference>
<dbReference type="UniPathway" id="UPA00143"/>
<keyword evidence="3 5" id="KW-0808">Transferase</keyword>
<dbReference type="Gene3D" id="1.25.10.10">
    <property type="entry name" value="Leucine-rich Repeat Variant"/>
    <property type="match status" value="1"/>
</dbReference>
<dbReference type="GO" id="GO:0016567">
    <property type="term" value="P:protein ubiquitination"/>
    <property type="evidence" value="ECO:0007669"/>
    <property type="project" value="UniProtKB-UniRule"/>
</dbReference>
<dbReference type="Pfam" id="PF25598">
    <property type="entry name" value="ARM_PUB"/>
    <property type="match status" value="1"/>
</dbReference>
<proteinExistence type="predicted"/>
<dbReference type="AlphaFoldDB" id="A0A5B7ATW9"/>
<dbReference type="PANTHER" id="PTHR22849">
    <property type="entry name" value="WDSAM1 PROTEIN"/>
    <property type="match status" value="1"/>
</dbReference>
<dbReference type="InterPro" id="IPR003613">
    <property type="entry name" value="Ubox_domain"/>
</dbReference>
<feature type="domain" description="U-box" evidence="6">
    <location>
        <begin position="5"/>
        <end position="81"/>
    </location>
</feature>
<gene>
    <name evidence="7" type="ORF">Din_029621</name>
</gene>
<dbReference type="InterPro" id="IPR045185">
    <property type="entry name" value="PUB22/23/24-like"/>
</dbReference>
<dbReference type="SUPFAM" id="SSF48371">
    <property type="entry name" value="ARM repeat"/>
    <property type="match status" value="1"/>
</dbReference>
<evidence type="ECO:0000256" key="3">
    <source>
        <dbReference type="ARBA" id="ARBA00022679"/>
    </source>
</evidence>
<comment type="catalytic activity">
    <reaction evidence="1 5">
        <text>S-ubiquitinyl-[E2 ubiquitin-conjugating enzyme]-L-cysteine + [acceptor protein]-L-lysine = [E2 ubiquitin-conjugating enzyme]-L-cysteine + N(6)-ubiquitinyl-[acceptor protein]-L-lysine.</text>
        <dbReference type="EC" id="2.3.2.27"/>
    </reaction>
</comment>
<dbReference type="InterPro" id="IPR045210">
    <property type="entry name" value="RING-Ubox_PUB"/>
</dbReference>